<dbReference type="InterPro" id="IPR001387">
    <property type="entry name" value="Cro/C1-type_HTH"/>
</dbReference>
<evidence type="ECO:0000259" key="2">
    <source>
        <dbReference type="PROSITE" id="PS50943"/>
    </source>
</evidence>
<feature type="compositionally biased region" description="Pro residues" evidence="1">
    <location>
        <begin position="64"/>
        <end position="80"/>
    </location>
</feature>
<evidence type="ECO:0000256" key="1">
    <source>
        <dbReference type="SAM" id="MobiDB-lite"/>
    </source>
</evidence>
<feature type="region of interest" description="Disordered" evidence="1">
    <location>
        <begin position="60"/>
        <end position="81"/>
    </location>
</feature>
<protein>
    <submittedName>
        <fullName evidence="3">XRE family transcriptional regulator</fullName>
    </submittedName>
</protein>
<name>A0A3S0ILD6_9BACT</name>
<comment type="caution">
    <text evidence="3">The sequence shown here is derived from an EMBL/GenBank/DDBJ whole genome shotgun (WGS) entry which is preliminary data.</text>
</comment>
<dbReference type="InterPro" id="IPR010982">
    <property type="entry name" value="Lambda_DNA-bd_dom_sf"/>
</dbReference>
<evidence type="ECO:0000313" key="3">
    <source>
        <dbReference type="EMBL" id="RTQ47508.1"/>
    </source>
</evidence>
<evidence type="ECO:0000313" key="4">
    <source>
        <dbReference type="Proteomes" id="UP000282184"/>
    </source>
</evidence>
<dbReference type="Proteomes" id="UP000282184">
    <property type="component" value="Unassembled WGS sequence"/>
</dbReference>
<feature type="domain" description="HTH cro/C1-type" evidence="2">
    <location>
        <begin position="18"/>
        <end position="46"/>
    </location>
</feature>
<dbReference type="Gene3D" id="1.10.260.40">
    <property type="entry name" value="lambda repressor-like DNA-binding domains"/>
    <property type="match status" value="1"/>
</dbReference>
<gene>
    <name evidence="3" type="ORF">EJV47_18995</name>
</gene>
<dbReference type="PROSITE" id="PS50943">
    <property type="entry name" value="HTH_CROC1"/>
    <property type="match status" value="1"/>
</dbReference>
<organism evidence="3 4">
    <name type="scientific">Hymenobacter gummosus</name>
    <dbReference type="NCBI Taxonomy" id="1776032"/>
    <lineage>
        <taxon>Bacteria</taxon>
        <taxon>Pseudomonadati</taxon>
        <taxon>Bacteroidota</taxon>
        <taxon>Cytophagia</taxon>
        <taxon>Cytophagales</taxon>
        <taxon>Hymenobacteraceae</taxon>
        <taxon>Hymenobacter</taxon>
    </lineage>
</organism>
<dbReference type="AlphaFoldDB" id="A0A3S0ILD6"/>
<dbReference type="CDD" id="cd00093">
    <property type="entry name" value="HTH_XRE"/>
    <property type="match status" value="1"/>
</dbReference>
<dbReference type="GO" id="GO:0003677">
    <property type="term" value="F:DNA binding"/>
    <property type="evidence" value="ECO:0007669"/>
    <property type="project" value="InterPro"/>
</dbReference>
<keyword evidence="4" id="KW-1185">Reference proteome</keyword>
<proteinExistence type="predicted"/>
<dbReference type="SUPFAM" id="SSF47413">
    <property type="entry name" value="lambda repressor-like DNA-binding domains"/>
    <property type="match status" value="1"/>
</dbReference>
<sequence>MPSDSTTLAAAVRRHFALSQQELARYLGLTRTQVANVETGRTNFSAAAERRLLHLAELLAPPHGGGPPLPPAADPAAPDPDPLRQRLRRCRHLAGQARFELHGLRQRLPAGEYRRRALAQLRAALLPPTPPPGVPDPTFDAAHAAHWLARLDADTAAALPDAAGYAQLALLEVRLSALEHEAGLLAALLAE</sequence>
<dbReference type="EMBL" id="RXOF01000012">
    <property type="protein sequence ID" value="RTQ47508.1"/>
    <property type="molecule type" value="Genomic_DNA"/>
</dbReference>
<reference evidence="3 4" key="1">
    <citation type="submission" date="2018-12" db="EMBL/GenBank/DDBJ databases">
        <title>Hymenobacter gummosus sp. nov., isolated from a spring.</title>
        <authorList>
            <person name="Nie L."/>
        </authorList>
    </citation>
    <scope>NUCLEOTIDE SEQUENCE [LARGE SCALE GENOMIC DNA]</scope>
    <source>
        <strain evidence="3 4">KCTC 52166</strain>
    </source>
</reference>
<dbReference type="RefSeq" id="WP_126694760.1">
    <property type="nucleotide sequence ID" value="NZ_RXOF01000012.1"/>
</dbReference>
<dbReference type="OrthoDB" id="887376at2"/>
<dbReference type="Pfam" id="PF01381">
    <property type="entry name" value="HTH_3"/>
    <property type="match status" value="1"/>
</dbReference>
<accession>A0A3S0ILD6</accession>